<dbReference type="Proteomes" id="UP000711488">
    <property type="component" value="Unassembled WGS sequence"/>
</dbReference>
<reference evidence="4" key="1">
    <citation type="submission" date="2014-08" db="EMBL/GenBank/DDBJ databases">
        <authorList>
            <person name="Murali S."/>
            <person name="Richards S."/>
            <person name="Bandaranaike D."/>
            <person name="Bellair M."/>
            <person name="Blankenburg K."/>
            <person name="Chao H."/>
            <person name="Dinh H."/>
            <person name="Doddapaneni H."/>
            <person name="Dugan-Rocha S."/>
            <person name="Elkadiri S."/>
            <person name="Gnanaolivu R."/>
            <person name="Hughes D."/>
            <person name="Lee S."/>
            <person name="Li M."/>
            <person name="Ming W."/>
            <person name="Munidasa M."/>
            <person name="Muniz J."/>
            <person name="Nguyen L."/>
            <person name="Osuji N."/>
            <person name="Pu L.-L."/>
            <person name="Puazo M."/>
            <person name="Skinner E."/>
            <person name="Qu C."/>
            <person name="Quiroz J."/>
            <person name="Raj R."/>
            <person name="Weissenberger G."/>
            <person name="Xin Y."/>
            <person name="Zou X."/>
            <person name="Han Y."/>
            <person name="Worley K."/>
            <person name="Muzny D."/>
            <person name="Gibbs R."/>
        </authorList>
    </citation>
    <scope>NUCLEOTIDE SEQUENCE</scope>
    <source>
        <strain evidence="4">HAZT.00-mixed</strain>
        <tissue evidence="4">Whole organism</tissue>
    </source>
</reference>
<reference evidence="4" key="2">
    <citation type="journal article" date="2018" name="Environ. Sci. Technol.">
        <title>The Toxicogenome of Hyalella azteca: A Model for Sediment Ecotoxicology and Evolutionary Toxicology.</title>
        <authorList>
            <person name="Poynton H.C."/>
            <person name="Hasenbein S."/>
            <person name="Benoit J.B."/>
            <person name="Sepulveda M.S."/>
            <person name="Poelchau M.F."/>
            <person name="Hughes D.S.T."/>
            <person name="Murali S.C."/>
            <person name="Chen S."/>
            <person name="Glastad K.M."/>
            <person name="Goodisman M.A.D."/>
            <person name="Werren J.H."/>
            <person name="Vineis J.H."/>
            <person name="Bowen J.L."/>
            <person name="Friedrich M."/>
            <person name="Jones J."/>
            <person name="Robertson H.M."/>
            <person name="Feyereisen R."/>
            <person name="Mechler-Hickson A."/>
            <person name="Mathers N."/>
            <person name="Lee C.E."/>
            <person name="Colbourne J.K."/>
            <person name="Biales A."/>
            <person name="Johnston J.S."/>
            <person name="Wellborn G.A."/>
            <person name="Rosendale A.J."/>
            <person name="Cridge A.G."/>
            <person name="Munoz-Torres M.C."/>
            <person name="Bain P.A."/>
            <person name="Manny A.R."/>
            <person name="Major K.M."/>
            <person name="Lambert F.N."/>
            <person name="Vulpe C.D."/>
            <person name="Tuck P."/>
            <person name="Blalock B.J."/>
            <person name="Lin Y.Y."/>
            <person name="Smith M.E."/>
            <person name="Ochoa-Acuna H."/>
            <person name="Chen M.M."/>
            <person name="Childers C.P."/>
            <person name="Qu J."/>
            <person name="Dugan S."/>
            <person name="Lee S.L."/>
            <person name="Chao H."/>
            <person name="Dinh H."/>
            <person name="Han Y."/>
            <person name="Doddapaneni H."/>
            <person name="Worley K.C."/>
            <person name="Muzny D.M."/>
            <person name="Gibbs R.A."/>
            <person name="Richards S."/>
        </authorList>
    </citation>
    <scope>NUCLEOTIDE SEQUENCE</scope>
    <source>
        <strain evidence="4">HAZT.00-mixed</strain>
        <tissue evidence="4">Whole organism</tissue>
    </source>
</reference>
<dbReference type="AlphaFoldDB" id="A0A6A0GVF9"/>
<dbReference type="PANTHER" id="PTHR43903">
    <property type="entry name" value="NEUROLIGIN"/>
    <property type="match status" value="1"/>
</dbReference>
<accession>A0A6A0GVF9</accession>
<dbReference type="Gene3D" id="3.40.50.1820">
    <property type="entry name" value="alpha/beta hydrolase"/>
    <property type="match status" value="1"/>
</dbReference>
<comment type="caution">
    <text evidence="4">The sequence shown here is derived from an EMBL/GenBank/DDBJ whole genome shotgun (WGS) entry which is preliminary data.</text>
</comment>
<dbReference type="SUPFAM" id="SSF53474">
    <property type="entry name" value="alpha/beta-Hydrolases"/>
    <property type="match status" value="1"/>
</dbReference>
<dbReference type="InterPro" id="IPR002018">
    <property type="entry name" value="CarbesteraseB"/>
</dbReference>
<dbReference type="Pfam" id="PF00135">
    <property type="entry name" value="COesterase"/>
    <property type="match status" value="1"/>
</dbReference>
<comment type="similarity">
    <text evidence="1">Belongs to the type-B carboxylesterase/lipase family.</text>
</comment>
<evidence type="ECO:0000259" key="3">
    <source>
        <dbReference type="Pfam" id="PF00135"/>
    </source>
</evidence>
<dbReference type="InterPro" id="IPR029058">
    <property type="entry name" value="AB_hydrolase_fold"/>
</dbReference>
<reference evidence="4" key="3">
    <citation type="submission" date="2019-06" db="EMBL/GenBank/DDBJ databases">
        <authorList>
            <person name="Poynton C."/>
            <person name="Hasenbein S."/>
            <person name="Benoit J.B."/>
            <person name="Sepulveda M.S."/>
            <person name="Poelchau M.F."/>
            <person name="Murali S.C."/>
            <person name="Chen S."/>
            <person name="Glastad K.M."/>
            <person name="Werren J.H."/>
            <person name="Vineis J.H."/>
            <person name="Bowen J.L."/>
            <person name="Friedrich M."/>
            <person name="Jones J."/>
            <person name="Robertson H.M."/>
            <person name="Feyereisen R."/>
            <person name="Mechler-Hickson A."/>
            <person name="Mathers N."/>
            <person name="Lee C.E."/>
            <person name="Colbourne J.K."/>
            <person name="Biales A."/>
            <person name="Johnston J.S."/>
            <person name="Wellborn G.A."/>
            <person name="Rosendale A.J."/>
            <person name="Cridge A.G."/>
            <person name="Munoz-Torres M.C."/>
            <person name="Bain P.A."/>
            <person name="Manny A.R."/>
            <person name="Major K.M."/>
            <person name="Lambert F.N."/>
            <person name="Vulpe C.D."/>
            <person name="Tuck P."/>
            <person name="Blalock B.J."/>
            <person name="Lin Y.-Y."/>
            <person name="Smith M.E."/>
            <person name="Ochoa-Acuna H."/>
            <person name="Chen M.-J.M."/>
            <person name="Childers C.P."/>
            <person name="Qu J."/>
            <person name="Dugan S."/>
            <person name="Lee S.L."/>
            <person name="Chao H."/>
            <person name="Dinh H."/>
            <person name="Han Y."/>
            <person name="Doddapaneni H."/>
            <person name="Worley K.C."/>
            <person name="Muzny D.M."/>
            <person name="Gibbs R.A."/>
            <person name="Richards S."/>
        </authorList>
    </citation>
    <scope>NUCLEOTIDE SEQUENCE</scope>
    <source>
        <strain evidence="4">HAZT.00-mixed</strain>
        <tissue evidence="4">Whole organism</tissue>
    </source>
</reference>
<dbReference type="EMBL" id="JQDR03013311">
    <property type="protein sequence ID" value="KAA0189826.1"/>
    <property type="molecule type" value="Genomic_DNA"/>
</dbReference>
<organism evidence="4">
    <name type="scientific">Hyalella azteca</name>
    <name type="common">Amphipod</name>
    <dbReference type="NCBI Taxonomy" id="294128"/>
    <lineage>
        <taxon>Eukaryota</taxon>
        <taxon>Metazoa</taxon>
        <taxon>Ecdysozoa</taxon>
        <taxon>Arthropoda</taxon>
        <taxon>Crustacea</taxon>
        <taxon>Multicrustacea</taxon>
        <taxon>Malacostraca</taxon>
        <taxon>Eumalacostraca</taxon>
        <taxon>Peracarida</taxon>
        <taxon>Amphipoda</taxon>
        <taxon>Senticaudata</taxon>
        <taxon>Talitrida</taxon>
        <taxon>Talitroidea</taxon>
        <taxon>Hyalellidae</taxon>
        <taxon>Hyalella</taxon>
    </lineage>
</organism>
<proteinExistence type="inferred from homology"/>
<evidence type="ECO:0000313" key="4">
    <source>
        <dbReference type="EMBL" id="KAA0189826.1"/>
    </source>
</evidence>
<sequence length="75" mass="7966">MDVDDTIDPSDSRFYLGVKAAPVLVVVPGESYEWGAASLYDASLLAARGRFLVVTFNYRLGILGGKLMCIGPGIG</sequence>
<dbReference type="InterPro" id="IPR051093">
    <property type="entry name" value="Neuroligin/BSAL"/>
</dbReference>
<gene>
    <name evidence="4" type="ORF">HAZT_HAZT003281</name>
</gene>
<protein>
    <recommendedName>
        <fullName evidence="3">Carboxylesterase type B domain-containing protein</fullName>
    </recommendedName>
</protein>
<feature type="domain" description="Carboxylesterase type B" evidence="3">
    <location>
        <begin position="19"/>
        <end position="64"/>
    </location>
</feature>
<name>A0A6A0GVF9_HYAAZ</name>
<evidence type="ECO:0000256" key="1">
    <source>
        <dbReference type="ARBA" id="ARBA00005964"/>
    </source>
</evidence>
<evidence type="ECO:0000256" key="2">
    <source>
        <dbReference type="ARBA" id="ARBA00023180"/>
    </source>
</evidence>
<keyword evidence="2" id="KW-0325">Glycoprotein</keyword>